<keyword evidence="4" id="KW-1185">Reference proteome</keyword>
<dbReference type="RefSeq" id="XP_067078682.1">
    <property type="nucleotide sequence ID" value="XM_067222581.1"/>
</dbReference>
<organism evidence="3 4">
    <name type="scientific">Trypanosoma equiperdum</name>
    <dbReference type="NCBI Taxonomy" id="5694"/>
    <lineage>
        <taxon>Eukaryota</taxon>
        <taxon>Discoba</taxon>
        <taxon>Euglenozoa</taxon>
        <taxon>Kinetoplastea</taxon>
        <taxon>Metakinetoplastina</taxon>
        <taxon>Trypanosomatida</taxon>
        <taxon>Trypanosomatidae</taxon>
        <taxon>Trypanosoma</taxon>
    </lineage>
</organism>
<sequence>MSLSCGPRTPYMPRMERFFLLLLTGQALLCHFHQPAAAVVGLQEANMTLEARDWSQDSAVLDTSVKVVTSTVCGLINSTEEISIPNGWCVAFLTPMAPGKLTLNIHAETSNVRDFVTVSDTFRYWVGDDSKDLMDRITEAVNRELGVQYSTLSKLSGVYSSPCRSSKVNEMLPLCNSTRNCKTVLSFEGLKSNVTEFLCARVPKPCEKHVQTEEVWGGNVEIIIEGVKNSMEIAIDLVAEVREGNFSAERIELLQDERAAQLFASNELKMYDYPLIDEKKCASGNDLWLLLIAVPLILLLFSFRYIFGIGRRSGKQIERNAIIDDEVHGQQMGTACLPGQFQEFMYVDPQQLNGCEGNEFIQEADQILENQYTPQFTPACAEGDGETASCPGEEHTEDNAIYEYGTEQQFGAGGDRADHV</sequence>
<gene>
    <name evidence="3" type="ORF">TEOVI_000549900</name>
</gene>
<feature type="chain" id="PRO_5009235220" evidence="2">
    <location>
        <begin position="39"/>
        <end position="420"/>
    </location>
</feature>
<protein>
    <submittedName>
        <fullName evidence="3">Uncharacterized protein</fullName>
    </submittedName>
</protein>
<proteinExistence type="predicted"/>
<name>A0A1G4I670_TRYEQ</name>
<reference evidence="3" key="1">
    <citation type="submission" date="2016-09" db="EMBL/GenBank/DDBJ databases">
        <authorList>
            <person name="Hebert L."/>
            <person name="Moumen B."/>
        </authorList>
    </citation>
    <scope>NUCLEOTIDE SEQUENCE [LARGE SCALE GENOMIC DNA]</scope>
    <source>
        <strain evidence="3">OVI</strain>
    </source>
</reference>
<evidence type="ECO:0000313" key="3">
    <source>
        <dbReference type="EMBL" id="SCU67356.1"/>
    </source>
</evidence>
<dbReference type="Proteomes" id="UP000195570">
    <property type="component" value="Unassembled WGS sequence"/>
</dbReference>
<keyword evidence="2" id="KW-0732">Signal</keyword>
<evidence type="ECO:0000256" key="1">
    <source>
        <dbReference type="SAM" id="Phobius"/>
    </source>
</evidence>
<evidence type="ECO:0000256" key="2">
    <source>
        <dbReference type="SAM" id="SignalP"/>
    </source>
</evidence>
<comment type="caution">
    <text evidence="3">The sequence shown here is derived from an EMBL/GenBank/DDBJ whole genome shotgun (WGS) entry which is preliminary data.</text>
</comment>
<keyword evidence="1" id="KW-0472">Membrane</keyword>
<accession>A0A1G4I670</accession>
<keyword evidence="1" id="KW-1133">Transmembrane helix</keyword>
<evidence type="ECO:0000313" key="4">
    <source>
        <dbReference type="Proteomes" id="UP000195570"/>
    </source>
</evidence>
<feature type="signal peptide" evidence="2">
    <location>
        <begin position="1"/>
        <end position="38"/>
    </location>
</feature>
<dbReference type="EMBL" id="CZPT02000730">
    <property type="protein sequence ID" value="SCU67356.1"/>
    <property type="molecule type" value="Genomic_DNA"/>
</dbReference>
<feature type="transmembrane region" description="Helical" evidence="1">
    <location>
        <begin position="287"/>
        <end position="307"/>
    </location>
</feature>
<dbReference type="GeneID" id="92379439"/>
<dbReference type="AlphaFoldDB" id="A0A1G4I670"/>
<dbReference type="VEuPathDB" id="TriTrypDB:TEOVI_000549900"/>
<keyword evidence="1" id="KW-0812">Transmembrane</keyword>